<dbReference type="EMBL" id="JAIWQS010000011">
    <property type="protein sequence ID" value="KAJ8750300.1"/>
    <property type="molecule type" value="Genomic_DNA"/>
</dbReference>
<proteinExistence type="predicted"/>
<keyword evidence="1" id="KW-0812">Transmembrane</keyword>
<dbReference type="InterPro" id="IPR036397">
    <property type="entry name" value="RNaseH_sf"/>
</dbReference>
<dbReference type="InterPro" id="IPR002156">
    <property type="entry name" value="RNaseH_domain"/>
</dbReference>
<dbReference type="PANTHER" id="PTHR47723:SF19">
    <property type="entry name" value="POLYNUCLEOTIDYL TRANSFERASE, RIBONUCLEASE H-LIKE SUPERFAMILY PROTEIN"/>
    <property type="match status" value="1"/>
</dbReference>
<dbReference type="AlphaFoldDB" id="A0AAV8SEE1"/>
<dbReference type="CDD" id="cd06222">
    <property type="entry name" value="RNase_H_like"/>
    <property type="match status" value="1"/>
</dbReference>
<dbReference type="GO" id="GO:0004523">
    <property type="term" value="F:RNA-DNA hybrid ribonuclease activity"/>
    <property type="evidence" value="ECO:0007669"/>
    <property type="project" value="InterPro"/>
</dbReference>
<comment type="caution">
    <text evidence="3">The sequence shown here is derived from an EMBL/GenBank/DDBJ whole genome shotgun (WGS) entry which is preliminary data.</text>
</comment>
<dbReference type="SUPFAM" id="SSF53098">
    <property type="entry name" value="Ribonuclease H-like"/>
    <property type="match status" value="1"/>
</dbReference>
<reference evidence="3 4" key="1">
    <citation type="submission" date="2021-09" db="EMBL/GenBank/DDBJ databases">
        <title>Genomic insights and catalytic innovation underlie evolution of tropane alkaloids biosynthesis.</title>
        <authorList>
            <person name="Wang Y.-J."/>
            <person name="Tian T."/>
            <person name="Huang J.-P."/>
            <person name="Huang S.-X."/>
        </authorList>
    </citation>
    <scope>NUCLEOTIDE SEQUENCE [LARGE SCALE GENOMIC DNA]</scope>
    <source>
        <strain evidence="3">KIB-2018</strain>
        <tissue evidence="3">Leaf</tissue>
    </source>
</reference>
<dbReference type="Gene3D" id="3.30.420.10">
    <property type="entry name" value="Ribonuclease H-like superfamily/Ribonuclease H"/>
    <property type="match status" value="1"/>
</dbReference>
<dbReference type="Pfam" id="PF13456">
    <property type="entry name" value="RVT_3"/>
    <property type="match status" value="1"/>
</dbReference>
<dbReference type="InterPro" id="IPR044730">
    <property type="entry name" value="RNase_H-like_dom_plant"/>
</dbReference>
<dbReference type="Proteomes" id="UP001159364">
    <property type="component" value="Linkage Group LG11"/>
</dbReference>
<feature type="domain" description="RNase H type-1" evidence="2">
    <location>
        <begin position="24"/>
        <end position="129"/>
    </location>
</feature>
<evidence type="ECO:0000259" key="2">
    <source>
        <dbReference type="Pfam" id="PF13456"/>
    </source>
</evidence>
<sequence>MQCRSLMKLSLMGLLVLISWALVGLILSRKDIIRWCGGYVANIGLCPILMAEIWGVLYGLRQAKALGFSNLIVECDNKVAVDMIVENCVVNSCCASLIKLIRSAVREFATLSFAHIHREANFAADFLSHLTHDHAPGFHSLPIRAFLME</sequence>
<dbReference type="InterPro" id="IPR012337">
    <property type="entry name" value="RNaseH-like_sf"/>
</dbReference>
<evidence type="ECO:0000313" key="4">
    <source>
        <dbReference type="Proteomes" id="UP001159364"/>
    </source>
</evidence>
<organism evidence="3 4">
    <name type="scientific">Erythroxylum novogranatense</name>
    <dbReference type="NCBI Taxonomy" id="1862640"/>
    <lineage>
        <taxon>Eukaryota</taxon>
        <taxon>Viridiplantae</taxon>
        <taxon>Streptophyta</taxon>
        <taxon>Embryophyta</taxon>
        <taxon>Tracheophyta</taxon>
        <taxon>Spermatophyta</taxon>
        <taxon>Magnoliopsida</taxon>
        <taxon>eudicotyledons</taxon>
        <taxon>Gunneridae</taxon>
        <taxon>Pentapetalae</taxon>
        <taxon>rosids</taxon>
        <taxon>fabids</taxon>
        <taxon>Malpighiales</taxon>
        <taxon>Erythroxylaceae</taxon>
        <taxon>Erythroxylum</taxon>
    </lineage>
</organism>
<name>A0AAV8SEE1_9ROSI</name>
<dbReference type="InterPro" id="IPR053151">
    <property type="entry name" value="RNase_H-like"/>
</dbReference>
<accession>A0AAV8SEE1</accession>
<gene>
    <name evidence="3" type="ORF">K2173_014215</name>
</gene>
<dbReference type="PANTHER" id="PTHR47723">
    <property type="entry name" value="OS05G0353850 PROTEIN"/>
    <property type="match status" value="1"/>
</dbReference>
<keyword evidence="1" id="KW-0472">Membrane</keyword>
<evidence type="ECO:0000313" key="3">
    <source>
        <dbReference type="EMBL" id="KAJ8750300.1"/>
    </source>
</evidence>
<feature type="transmembrane region" description="Helical" evidence="1">
    <location>
        <begin position="39"/>
        <end position="60"/>
    </location>
</feature>
<keyword evidence="1" id="KW-1133">Transmembrane helix</keyword>
<evidence type="ECO:0000256" key="1">
    <source>
        <dbReference type="SAM" id="Phobius"/>
    </source>
</evidence>
<protein>
    <recommendedName>
        <fullName evidence="2">RNase H type-1 domain-containing protein</fullName>
    </recommendedName>
</protein>
<dbReference type="GO" id="GO:0003676">
    <property type="term" value="F:nucleic acid binding"/>
    <property type="evidence" value="ECO:0007669"/>
    <property type="project" value="InterPro"/>
</dbReference>
<keyword evidence="4" id="KW-1185">Reference proteome</keyword>